<evidence type="ECO:0000313" key="2">
    <source>
        <dbReference type="Proteomes" id="UP000682811"/>
    </source>
</evidence>
<comment type="caution">
    <text evidence="1">The sequence shown here is derived from an EMBL/GenBank/DDBJ whole genome shotgun (WGS) entry which is preliminary data.</text>
</comment>
<evidence type="ECO:0000313" key="1">
    <source>
        <dbReference type="EMBL" id="GIO49792.1"/>
    </source>
</evidence>
<organism evidence="1 2">
    <name type="scientific">Paenibacillus azoreducens</name>
    <dbReference type="NCBI Taxonomy" id="116718"/>
    <lineage>
        <taxon>Bacteria</taxon>
        <taxon>Bacillati</taxon>
        <taxon>Bacillota</taxon>
        <taxon>Bacilli</taxon>
        <taxon>Bacillales</taxon>
        <taxon>Paenibacillaceae</taxon>
        <taxon>Paenibacillus</taxon>
    </lineage>
</organism>
<protein>
    <submittedName>
        <fullName evidence="1">Uncharacterized protein</fullName>
    </submittedName>
</protein>
<gene>
    <name evidence="1" type="ORF">J34TS1_45570</name>
</gene>
<sequence length="41" mass="4875">MIACKQDGFTDYRKIDSYERDPDAGAFVKIDDYDWDYYNNG</sequence>
<name>A0A919YK63_9BACL</name>
<accession>A0A919YK63</accession>
<dbReference type="AlphaFoldDB" id="A0A919YK63"/>
<reference evidence="1 2" key="1">
    <citation type="submission" date="2021-03" db="EMBL/GenBank/DDBJ databases">
        <title>Antimicrobial resistance genes in bacteria isolated from Japanese honey, and their potential for conferring macrolide and lincosamide resistance in the American foulbrood pathogen Paenibacillus larvae.</title>
        <authorList>
            <person name="Okamoto M."/>
            <person name="Kumagai M."/>
            <person name="Kanamori H."/>
            <person name="Takamatsu D."/>
        </authorList>
    </citation>
    <scope>NUCLEOTIDE SEQUENCE [LARGE SCALE GENOMIC DNA]</scope>
    <source>
        <strain evidence="1 2">J34TS1</strain>
    </source>
</reference>
<proteinExistence type="predicted"/>
<dbReference type="Proteomes" id="UP000682811">
    <property type="component" value="Unassembled WGS sequence"/>
</dbReference>
<dbReference type="EMBL" id="BORT01000025">
    <property type="protein sequence ID" value="GIO49792.1"/>
    <property type="molecule type" value="Genomic_DNA"/>
</dbReference>
<keyword evidence="2" id="KW-1185">Reference proteome</keyword>